<keyword evidence="3" id="KW-1185">Reference proteome</keyword>
<feature type="domain" description="Carrier" evidence="1">
    <location>
        <begin position="1"/>
        <end position="77"/>
    </location>
</feature>
<dbReference type="OrthoDB" id="677810at2"/>
<dbReference type="STRING" id="287986.DV20_37360"/>
<proteinExistence type="predicted"/>
<dbReference type="Proteomes" id="UP000027345">
    <property type="component" value="Unassembled WGS sequence"/>
</dbReference>
<evidence type="ECO:0000313" key="2">
    <source>
        <dbReference type="EMBL" id="KDN17303.1"/>
    </source>
</evidence>
<organism evidence="2 3">
    <name type="scientific">Amycolatopsis rifamycinica</name>
    <dbReference type="NCBI Taxonomy" id="287986"/>
    <lineage>
        <taxon>Bacteria</taxon>
        <taxon>Bacillati</taxon>
        <taxon>Actinomycetota</taxon>
        <taxon>Actinomycetes</taxon>
        <taxon>Pseudonocardiales</taxon>
        <taxon>Pseudonocardiaceae</taxon>
        <taxon>Amycolatopsis</taxon>
    </lineage>
</organism>
<accession>A0A066TZ97</accession>
<dbReference type="PROSITE" id="PS50075">
    <property type="entry name" value="CARRIER"/>
    <property type="match status" value="1"/>
</dbReference>
<reference evidence="2 3" key="1">
    <citation type="submission" date="2014-05" db="EMBL/GenBank/DDBJ databases">
        <title>Draft genome sequence of Amycolatopsis rifamycinica DSM 46095.</title>
        <authorList>
            <person name="Lal R."/>
            <person name="Saxena A."/>
            <person name="Kumari R."/>
            <person name="Mukherjee U."/>
            <person name="Singh P."/>
            <person name="Sangwan N."/>
            <person name="Mahato N.K."/>
        </authorList>
    </citation>
    <scope>NUCLEOTIDE SEQUENCE [LARGE SCALE GENOMIC DNA]</scope>
    <source>
        <strain evidence="2 3">DSM 46095</strain>
    </source>
</reference>
<dbReference type="RefSeq" id="WP_043787964.1">
    <property type="nucleotide sequence ID" value="NZ_JMQI01000074.1"/>
</dbReference>
<gene>
    <name evidence="2" type="ORF">DV20_37360</name>
</gene>
<dbReference type="EMBL" id="JMQI01000074">
    <property type="protein sequence ID" value="KDN17303.1"/>
    <property type="molecule type" value="Genomic_DNA"/>
</dbReference>
<name>A0A066TZ97_9PSEU</name>
<evidence type="ECO:0000313" key="3">
    <source>
        <dbReference type="Proteomes" id="UP000027345"/>
    </source>
</evidence>
<dbReference type="AlphaFoldDB" id="A0A066TZ97"/>
<dbReference type="InterPro" id="IPR036736">
    <property type="entry name" value="ACP-like_sf"/>
</dbReference>
<dbReference type="Gene3D" id="1.10.1200.10">
    <property type="entry name" value="ACP-like"/>
    <property type="match status" value="1"/>
</dbReference>
<dbReference type="InterPro" id="IPR009081">
    <property type="entry name" value="PP-bd_ACP"/>
</dbReference>
<dbReference type="SUPFAM" id="SSF47336">
    <property type="entry name" value="ACP-like"/>
    <property type="match status" value="1"/>
</dbReference>
<protein>
    <recommendedName>
        <fullName evidence="1">Carrier domain-containing protein</fullName>
    </recommendedName>
</protein>
<dbReference type="eggNOG" id="COG0236">
    <property type="taxonomic scope" value="Bacteria"/>
</dbReference>
<sequence length="83" mass="9109">MSETTGDILAFITGRFPQAAITETEDIFSLGYINSLFAMELVMHLEKTFGVTIPNDELRIDNFRTAAAMTELVGRLRPAATVG</sequence>
<dbReference type="Pfam" id="PF00550">
    <property type="entry name" value="PP-binding"/>
    <property type="match status" value="1"/>
</dbReference>
<comment type="caution">
    <text evidence="2">The sequence shown here is derived from an EMBL/GenBank/DDBJ whole genome shotgun (WGS) entry which is preliminary data.</text>
</comment>
<evidence type="ECO:0000259" key="1">
    <source>
        <dbReference type="PROSITE" id="PS50075"/>
    </source>
</evidence>